<name>A0ACC1B2C5_9ROSI</name>
<dbReference type="Proteomes" id="UP001164250">
    <property type="component" value="Chromosome 7"/>
</dbReference>
<sequence>MVSIALAARTLDYRGRCQRKIDVFVVKHVLLDCILLALLRMDENLADNTENLHKESRVYREAGTRIQQKMWYQNMKIKLVVLGILLALVLIIWLSVCHGFNYT</sequence>
<evidence type="ECO:0000313" key="2">
    <source>
        <dbReference type="Proteomes" id="UP001164250"/>
    </source>
</evidence>
<protein>
    <submittedName>
        <fullName evidence="1">Uncharacterized protein</fullName>
    </submittedName>
</protein>
<accession>A0ACC1B2C5</accession>
<keyword evidence="2" id="KW-1185">Reference proteome</keyword>
<reference evidence="2" key="1">
    <citation type="journal article" date="2023" name="G3 (Bethesda)">
        <title>Genome assembly and association tests identify interacting loci associated with vigor, precocity, and sex in interspecific pistachio rootstocks.</title>
        <authorList>
            <person name="Palmer W."/>
            <person name="Jacygrad E."/>
            <person name="Sagayaradj S."/>
            <person name="Cavanaugh K."/>
            <person name="Han R."/>
            <person name="Bertier L."/>
            <person name="Beede B."/>
            <person name="Kafkas S."/>
            <person name="Golino D."/>
            <person name="Preece J."/>
            <person name="Michelmore R."/>
        </authorList>
    </citation>
    <scope>NUCLEOTIDE SEQUENCE [LARGE SCALE GENOMIC DNA]</scope>
</reference>
<gene>
    <name evidence="1" type="ORF">Patl1_25082</name>
</gene>
<dbReference type="EMBL" id="CM047903">
    <property type="protein sequence ID" value="KAJ0093037.1"/>
    <property type="molecule type" value="Genomic_DNA"/>
</dbReference>
<organism evidence="1 2">
    <name type="scientific">Pistacia atlantica</name>
    <dbReference type="NCBI Taxonomy" id="434234"/>
    <lineage>
        <taxon>Eukaryota</taxon>
        <taxon>Viridiplantae</taxon>
        <taxon>Streptophyta</taxon>
        <taxon>Embryophyta</taxon>
        <taxon>Tracheophyta</taxon>
        <taxon>Spermatophyta</taxon>
        <taxon>Magnoliopsida</taxon>
        <taxon>eudicotyledons</taxon>
        <taxon>Gunneridae</taxon>
        <taxon>Pentapetalae</taxon>
        <taxon>rosids</taxon>
        <taxon>malvids</taxon>
        <taxon>Sapindales</taxon>
        <taxon>Anacardiaceae</taxon>
        <taxon>Pistacia</taxon>
    </lineage>
</organism>
<comment type="caution">
    <text evidence="1">The sequence shown here is derived from an EMBL/GenBank/DDBJ whole genome shotgun (WGS) entry which is preliminary data.</text>
</comment>
<proteinExistence type="predicted"/>
<evidence type="ECO:0000313" key="1">
    <source>
        <dbReference type="EMBL" id="KAJ0093037.1"/>
    </source>
</evidence>